<reference evidence="1" key="2">
    <citation type="journal article" date="2015" name="Fish Shellfish Immunol.">
        <title>Early steps in the European eel (Anguilla anguilla)-Vibrio vulnificus interaction in the gills: Role of the RtxA13 toxin.</title>
        <authorList>
            <person name="Callol A."/>
            <person name="Pajuelo D."/>
            <person name="Ebbesson L."/>
            <person name="Teles M."/>
            <person name="MacKenzie S."/>
            <person name="Amaro C."/>
        </authorList>
    </citation>
    <scope>NUCLEOTIDE SEQUENCE</scope>
</reference>
<reference evidence="1" key="1">
    <citation type="submission" date="2014-11" db="EMBL/GenBank/DDBJ databases">
        <authorList>
            <person name="Amaro Gonzalez C."/>
        </authorList>
    </citation>
    <scope>NUCLEOTIDE SEQUENCE</scope>
</reference>
<name>A0A0E9UHZ2_ANGAN</name>
<organism evidence="1">
    <name type="scientific">Anguilla anguilla</name>
    <name type="common">European freshwater eel</name>
    <name type="synonym">Muraena anguilla</name>
    <dbReference type="NCBI Taxonomy" id="7936"/>
    <lineage>
        <taxon>Eukaryota</taxon>
        <taxon>Metazoa</taxon>
        <taxon>Chordata</taxon>
        <taxon>Craniata</taxon>
        <taxon>Vertebrata</taxon>
        <taxon>Euteleostomi</taxon>
        <taxon>Actinopterygii</taxon>
        <taxon>Neopterygii</taxon>
        <taxon>Teleostei</taxon>
        <taxon>Anguilliformes</taxon>
        <taxon>Anguillidae</taxon>
        <taxon>Anguilla</taxon>
    </lineage>
</organism>
<proteinExistence type="predicted"/>
<protein>
    <submittedName>
        <fullName evidence="1">Uncharacterized protein</fullName>
    </submittedName>
</protein>
<dbReference type="EMBL" id="GBXM01043221">
    <property type="protein sequence ID" value="JAH65356.1"/>
    <property type="molecule type" value="Transcribed_RNA"/>
</dbReference>
<sequence>MRDVSACTMYKIS</sequence>
<accession>A0A0E9UHZ2</accession>
<evidence type="ECO:0000313" key="1">
    <source>
        <dbReference type="EMBL" id="JAH65356.1"/>
    </source>
</evidence>